<dbReference type="Proteomes" id="UP000467840">
    <property type="component" value="Chromosome 7"/>
</dbReference>
<accession>A0A6A6L446</accession>
<dbReference type="SUPFAM" id="SSF51445">
    <property type="entry name" value="(Trans)glycosidases"/>
    <property type="match status" value="1"/>
</dbReference>
<dbReference type="InterPro" id="IPR017853">
    <property type="entry name" value="GH"/>
</dbReference>
<evidence type="ECO:0000313" key="1">
    <source>
        <dbReference type="EMBL" id="KAF2294439.1"/>
    </source>
</evidence>
<dbReference type="AlphaFoldDB" id="A0A6A6L446"/>
<gene>
    <name evidence="1" type="ORF">GH714_011359</name>
</gene>
<dbReference type="GO" id="GO:0005975">
    <property type="term" value="P:carbohydrate metabolic process"/>
    <property type="evidence" value="ECO:0007669"/>
    <property type="project" value="InterPro"/>
</dbReference>
<comment type="caution">
    <text evidence="1">The sequence shown here is derived from an EMBL/GenBank/DDBJ whole genome shotgun (WGS) entry which is preliminary data.</text>
</comment>
<protein>
    <submittedName>
        <fullName evidence="1">Uncharacterized protein</fullName>
    </submittedName>
</protein>
<proteinExistence type="predicted"/>
<dbReference type="EMBL" id="JAAGAX010000013">
    <property type="protein sequence ID" value="KAF2294439.1"/>
    <property type="molecule type" value="Genomic_DNA"/>
</dbReference>
<dbReference type="GO" id="GO:0004553">
    <property type="term" value="F:hydrolase activity, hydrolyzing O-glycosyl compounds"/>
    <property type="evidence" value="ECO:0007669"/>
    <property type="project" value="InterPro"/>
</dbReference>
<dbReference type="PANTHER" id="PTHR31490">
    <property type="entry name" value="GLYCOSYL HYDROLASE"/>
    <property type="match status" value="1"/>
</dbReference>
<dbReference type="Gene3D" id="3.20.20.80">
    <property type="entry name" value="Glycosidases"/>
    <property type="match status" value="1"/>
</dbReference>
<dbReference type="InterPro" id="IPR044846">
    <property type="entry name" value="GH10"/>
</dbReference>
<dbReference type="PANTHER" id="PTHR31490:SF52">
    <property type="entry name" value="ENDO-1,4-BETA-XYLANASE 5-RELATED"/>
    <property type="match status" value="1"/>
</dbReference>
<reference evidence="1 2" key="1">
    <citation type="journal article" date="2020" name="Mol. Plant">
        <title>The Chromosome-Based Rubber Tree Genome Provides New Insights into Spurge Genome Evolution and Rubber Biosynthesis.</title>
        <authorList>
            <person name="Liu J."/>
            <person name="Shi C."/>
            <person name="Shi C.C."/>
            <person name="Li W."/>
            <person name="Zhang Q.J."/>
            <person name="Zhang Y."/>
            <person name="Li K."/>
            <person name="Lu H.F."/>
            <person name="Shi C."/>
            <person name="Zhu S.T."/>
            <person name="Xiao Z.Y."/>
            <person name="Nan H."/>
            <person name="Yue Y."/>
            <person name="Zhu X.G."/>
            <person name="Wu Y."/>
            <person name="Hong X.N."/>
            <person name="Fan G.Y."/>
            <person name="Tong Y."/>
            <person name="Zhang D."/>
            <person name="Mao C.L."/>
            <person name="Liu Y.L."/>
            <person name="Hao S.J."/>
            <person name="Liu W.Q."/>
            <person name="Lv M.Q."/>
            <person name="Zhang H.B."/>
            <person name="Liu Y."/>
            <person name="Hu-Tang G.R."/>
            <person name="Wang J.P."/>
            <person name="Wang J.H."/>
            <person name="Sun Y.H."/>
            <person name="Ni S.B."/>
            <person name="Chen W.B."/>
            <person name="Zhang X.C."/>
            <person name="Jiao Y.N."/>
            <person name="Eichler E.E."/>
            <person name="Li G.H."/>
            <person name="Liu X."/>
            <person name="Gao L.Z."/>
        </authorList>
    </citation>
    <scope>NUCLEOTIDE SEQUENCE [LARGE SCALE GENOMIC DNA]</scope>
    <source>
        <strain evidence="2">cv. GT1</strain>
        <tissue evidence="1">Leaf</tissue>
    </source>
</reference>
<organism evidence="1 2">
    <name type="scientific">Hevea brasiliensis</name>
    <name type="common">Para rubber tree</name>
    <name type="synonym">Siphonia brasiliensis</name>
    <dbReference type="NCBI Taxonomy" id="3981"/>
    <lineage>
        <taxon>Eukaryota</taxon>
        <taxon>Viridiplantae</taxon>
        <taxon>Streptophyta</taxon>
        <taxon>Embryophyta</taxon>
        <taxon>Tracheophyta</taxon>
        <taxon>Spermatophyta</taxon>
        <taxon>Magnoliopsida</taxon>
        <taxon>eudicotyledons</taxon>
        <taxon>Gunneridae</taxon>
        <taxon>Pentapetalae</taxon>
        <taxon>rosids</taxon>
        <taxon>fabids</taxon>
        <taxon>Malpighiales</taxon>
        <taxon>Euphorbiaceae</taxon>
        <taxon>Crotonoideae</taxon>
        <taxon>Micrandreae</taxon>
        <taxon>Hevea</taxon>
    </lineage>
</organism>
<evidence type="ECO:0000313" key="2">
    <source>
        <dbReference type="Proteomes" id="UP000467840"/>
    </source>
</evidence>
<sequence>MRASLDILASTGLPIWLTEVNVAYGPNQAEYLEQVLREGHSHPSVEGITCMKAQLIEEWKTKPTEIKADSEGSIEVSLFDGDCKINVKDPITNSLASWNYNLIKDDTIHTVHIHINA</sequence>
<keyword evidence="2" id="KW-1185">Reference proteome</keyword>
<name>A0A6A6L446_HEVBR</name>